<dbReference type="Pfam" id="PF04304">
    <property type="entry name" value="DUF454"/>
    <property type="match status" value="1"/>
</dbReference>
<organism evidence="3 4">
    <name type="scientific">Bowmanella yangjiangensis</name>
    <dbReference type="NCBI Taxonomy" id="2811230"/>
    <lineage>
        <taxon>Bacteria</taxon>
        <taxon>Pseudomonadati</taxon>
        <taxon>Pseudomonadota</taxon>
        <taxon>Gammaproteobacteria</taxon>
        <taxon>Alteromonadales</taxon>
        <taxon>Alteromonadaceae</taxon>
        <taxon>Bowmanella</taxon>
    </lineage>
</organism>
<evidence type="ECO:0000313" key="3">
    <source>
        <dbReference type="EMBL" id="MBN7822143.1"/>
    </source>
</evidence>
<keyword evidence="2" id="KW-0812">Transmembrane</keyword>
<name>A0ABS3CYD7_9ALTE</name>
<comment type="subcellular location">
    <subcellularLocation>
        <location evidence="1">Cell inner membrane</location>
        <topology evidence="1">Multi-pass membrane protein</topology>
    </subcellularLocation>
</comment>
<reference evidence="3 4" key="1">
    <citation type="submission" date="2021-03" db="EMBL/GenBank/DDBJ databases">
        <title>novel species isolated from a fishpond in China.</title>
        <authorList>
            <person name="Lu H."/>
            <person name="Cai Z."/>
        </authorList>
    </citation>
    <scope>NUCLEOTIDE SEQUENCE [LARGE SCALE GENOMIC DNA]</scope>
    <source>
        <strain evidence="3 4">Y57</strain>
    </source>
</reference>
<evidence type="ECO:0000313" key="4">
    <source>
        <dbReference type="Proteomes" id="UP000663992"/>
    </source>
</evidence>
<keyword evidence="1" id="KW-0997">Cell inner membrane</keyword>
<dbReference type="PANTHER" id="PTHR35813">
    <property type="entry name" value="INNER MEMBRANE PROTEIN YBAN"/>
    <property type="match status" value="1"/>
</dbReference>
<dbReference type="PIRSF" id="PIRSF016789">
    <property type="entry name" value="DUF454"/>
    <property type="match status" value="1"/>
</dbReference>
<evidence type="ECO:0000256" key="1">
    <source>
        <dbReference type="PIRNR" id="PIRNR016789"/>
    </source>
</evidence>
<sequence>MRGTIRLFWRVIALCLVGVGLVGVILPGLPTVVFLLMAAWCASKGWPELEVWLLNHPSYGLTIRNWREFGSVPRKAKVLASVMISFSCLLLWLSSLSYYIKLSLSIVLGFVILWLWYRPELSLDN</sequence>
<comment type="caution">
    <text evidence="3">The sequence shown here is derived from an EMBL/GenBank/DDBJ whole genome shotgun (WGS) entry which is preliminary data.</text>
</comment>
<protein>
    <recommendedName>
        <fullName evidence="1">Inner membrane protein</fullName>
    </recommendedName>
</protein>
<dbReference type="RefSeq" id="WP_206596095.1">
    <property type="nucleotide sequence ID" value="NZ_JAFKCS010000031.1"/>
</dbReference>
<accession>A0ABS3CYD7</accession>
<dbReference type="Proteomes" id="UP000663992">
    <property type="component" value="Unassembled WGS sequence"/>
</dbReference>
<keyword evidence="4" id="KW-1185">Reference proteome</keyword>
<keyword evidence="1 2" id="KW-0472">Membrane</keyword>
<dbReference type="InterPro" id="IPR007401">
    <property type="entry name" value="DUF454"/>
</dbReference>
<dbReference type="PANTHER" id="PTHR35813:SF1">
    <property type="entry name" value="INNER MEMBRANE PROTEIN YBAN"/>
    <property type="match status" value="1"/>
</dbReference>
<evidence type="ECO:0000256" key="2">
    <source>
        <dbReference type="SAM" id="Phobius"/>
    </source>
</evidence>
<gene>
    <name evidence="3" type="ORF">J0A65_19925</name>
</gene>
<proteinExistence type="predicted"/>
<keyword evidence="2" id="KW-1133">Transmembrane helix</keyword>
<dbReference type="EMBL" id="JAFKCS010000031">
    <property type="protein sequence ID" value="MBN7822143.1"/>
    <property type="molecule type" value="Genomic_DNA"/>
</dbReference>
<feature type="transmembrane region" description="Helical" evidence="2">
    <location>
        <begin position="7"/>
        <end position="26"/>
    </location>
</feature>
<feature type="transmembrane region" description="Helical" evidence="2">
    <location>
        <begin position="99"/>
        <end position="117"/>
    </location>
</feature>
<keyword evidence="1" id="KW-1003">Cell membrane</keyword>